<keyword evidence="6" id="KW-0472">Membrane</keyword>
<keyword evidence="6" id="KW-0812">Transmembrane</keyword>
<proteinExistence type="inferred from homology"/>
<evidence type="ECO:0000313" key="8">
    <source>
        <dbReference type="EMBL" id="EMN88489.1"/>
    </source>
</evidence>
<keyword evidence="9" id="KW-1185">Reference proteome</keyword>
<evidence type="ECO:0000256" key="1">
    <source>
        <dbReference type="ARBA" id="ARBA00001231"/>
    </source>
</evidence>
<dbReference type="InterPro" id="IPR050226">
    <property type="entry name" value="NagZ_Beta-hexosaminidase"/>
</dbReference>
<feature type="domain" description="Glycoside hydrolase family 3 N-terminal" evidence="7">
    <location>
        <begin position="119"/>
        <end position="434"/>
    </location>
</feature>
<dbReference type="InterPro" id="IPR017853">
    <property type="entry name" value="GH"/>
</dbReference>
<feature type="transmembrane region" description="Helical" evidence="6">
    <location>
        <begin position="69"/>
        <end position="87"/>
    </location>
</feature>
<accession>M6PZL5</accession>
<organism evidence="8 9">
    <name type="scientific">Leptospira weilii str. UI 13098</name>
    <dbReference type="NCBI Taxonomy" id="1088542"/>
    <lineage>
        <taxon>Bacteria</taxon>
        <taxon>Pseudomonadati</taxon>
        <taxon>Spirochaetota</taxon>
        <taxon>Spirochaetia</taxon>
        <taxon>Leptospirales</taxon>
        <taxon>Leptospiraceae</taxon>
        <taxon>Leptospira</taxon>
    </lineage>
</organism>
<dbReference type="Proteomes" id="UP000012118">
    <property type="component" value="Unassembled WGS sequence"/>
</dbReference>
<dbReference type="PANTHER" id="PTHR30480:SF13">
    <property type="entry name" value="BETA-HEXOSAMINIDASE"/>
    <property type="match status" value="1"/>
</dbReference>
<evidence type="ECO:0000256" key="5">
    <source>
        <dbReference type="ARBA" id="ARBA00023295"/>
    </source>
</evidence>
<evidence type="ECO:0000256" key="2">
    <source>
        <dbReference type="ARBA" id="ARBA00005336"/>
    </source>
</evidence>
<comment type="similarity">
    <text evidence="2">Belongs to the glycosyl hydrolase 3 family.</text>
</comment>
<dbReference type="RefSeq" id="WP_002622939.1">
    <property type="nucleotide sequence ID" value="NZ_AHNU02000081.1"/>
</dbReference>
<dbReference type="Pfam" id="PF00933">
    <property type="entry name" value="Glyco_hydro_3"/>
    <property type="match status" value="1"/>
</dbReference>
<evidence type="ECO:0000256" key="4">
    <source>
        <dbReference type="ARBA" id="ARBA00022801"/>
    </source>
</evidence>
<name>M6PZL5_9LEPT</name>
<dbReference type="EC" id="3.2.1.52" evidence="3"/>
<dbReference type="GO" id="GO:0005975">
    <property type="term" value="P:carbohydrate metabolic process"/>
    <property type="evidence" value="ECO:0007669"/>
    <property type="project" value="InterPro"/>
</dbReference>
<protein>
    <recommendedName>
        <fullName evidence="3">beta-N-acetylhexosaminidase</fullName>
        <ecNumber evidence="3">3.2.1.52</ecNumber>
    </recommendedName>
</protein>
<dbReference type="AlphaFoldDB" id="M6PZL5"/>
<evidence type="ECO:0000259" key="7">
    <source>
        <dbReference type="Pfam" id="PF00933"/>
    </source>
</evidence>
<evidence type="ECO:0000256" key="3">
    <source>
        <dbReference type="ARBA" id="ARBA00012663"/>
    </source>
</evidence>
<reference evidence="8 9" key="1">
    <citation type="submission" date="2013-01" db="EMBL/GenBank/DDBJ databases">
        <authorList>
            <person name="Harkins D.M."/>
            <person name="Durkin A.S."/>
            <person name="Brinkac L.M."/>
            <person name="Haft D.H."/>
            <person name="Selengut J.D."/>
            <person name="Sanka R."/>
            <person name="DePew J."/>
            <person name="Purushe J."/>
            <person name="Chanthongthip A."/>
            <person name="Lattana O."/>
            <person name="Phetsouvanh R."/>
            <person name="Newton P.N."/>
            <person name="Vinetz J.M."/>
            <person name="Sutton G.G."/>
            <person name="Nierman W.C."/>
            <person name="Fouts D.E."/>
        </authorList>
    </citation>
    <scope>NUCLEOTIDE SEQUENCE [LARGE SCALE GENOMIC DNA]</scope>
    <source>
        <strain evidence="8 9">UI 13098</strain>
    </source>
</reference>
<dbReference type="Gene3D" id="3.20.20.300">
    <property type="entry name" value="Glycoside hydrolase, family 3, N-terminal domain"/>
    <property type="match status" value="1"/>
</dbReference>
<feature type="transmembrane region" description="Helical" evidence="6">
    <location>
        <begin position="5"/>
        <end position="25"/>
    </location>
</feature>
<evidence type="ECO:0000256" key="6">
    <source>
        <dbReference type="SAM" id="Phobius"/>
    </source>
</evidence>
<dbReference type="GO" id="GO:0009254">
    <property type="term" value="P:peptidoglycan turnover"/>
    <property type="evidence" value="ECO:0007669"/>
    <property type="project" value="TreeGrafter"/>
</dbReference>
<sequence>MRLIVVFLLLINFSIQVVGLILTFFAKDPILLKIRDIVPWIVSALTLTHLLLFLPALKIVSLSRTMRRLHFFFSVIPLLSIFVYSYLETDFQGSKRFVSGADRIILAKYAEHVLVGYRNDEQLSELLRIPFAGFFITAHNVTDLDTNGLRAKIERIQIVRKNIGFPPAIIASDQEGGPVSRLSPPLPRPKGLGELYKGSSTFISDKAEIRKELRIASETLSDIGLNLNFAPVADLKKEHSNSLDFFSKISSRAVSENPEIASEAVGIASEILLQNGILPTLKHFPGIASVREDTHFFSGFITKSVSESEQTDLIPFRKNVEKFPLLAFMLSHSIWKGVDPENPVSVSEAVIRRYVREKISSEVILITDDLNMFPVFYRKGGISKAASDSLRAGTDLLLISYDGEQAYRVLYDLIREEEQERSVDLNPSKERLTRVRKFLFK</sequence>
<keyword evidence="5" id="KW-0326">Glycosidase</keyword>
<feature type="transmembrane region" description="Helical" evidence="6">
    <location>
        <begin position="37"/>
        <end position="57"/>
    </location>
</feature>
<dbReference type="SUPFAM" id="SSF51445">
    <property type="entry name" value="(Trans)glycosidases"/>
    <property type="match status" value="1"/>
</dbReference>
<gene>
    <name evidence="8" type="ORF">LEP1GSC108_2064</name>
</gene>
<dbReference type="PANTHER" id="PTHR30480">
    <property type="entry name" value="BETA-HEXOSAMINIDASE-RELATED"/>
    <property type="match status" value="1"/>
</dbReference>
<comment type="caution">
    <text evidence="8">The sequence shown here is derived from an EMBL/GenBank/DDBJ whole genome shotgun (WGS) entry which is preliminary data.</text>
</comment>
<dbReference type="InterPro" id="IPR036962">
    <property type="entry name" value="Glyco_hydro_3_N_sf"/>
</dbReference>
<dbReference type="InterPro" id="IPR001764">
    <property type="entry name" value="Glyco_hydro_3_N"/>
</dbReference>
<dbReference type="EMBL" id="AHNU02000081">
    <property type="protein sequence ID" value="EMN88489.1"/>
    <property type="molecule type" value="Genomic_DNA"/>
</dbReference>
<comment type="catalytic activity">
    <reaction evidence="1">
        <text>Hydrolysis of terminal non-reducing N-acetyl-D-hexosamine residues in N-acetyl-beta-D-hexosaminides.</text>
        <dbReference type="EC" id="3.2.1.52"/>
    </reaction>
</comment>
<keyword evidence="4 8" id="KW-0378">Hydrolase</keyword>
<dbReference type="GO" id="GO:0004563">
    <property type="term" value="F:beta-N-acetylhexosaminidase activity"/>
    <property type="evidence" value="ECO:0007669"/>
    <property type="project" value="UniProtKB-EC"/>
</dbReference>
<dbReference type="GeneID" id="61112227"/>
<keyword evidence="6" id="KW-1133">Transmembrane helix</keyword>
<evidence type="ECO:0000313" key="9">
    <source>
        <dbReference type="Proteomes" id="UP000012118"/>
    </source>
</evidence>